<dbReference type="OrthoDB" id="300641at2759"/>
<reference evidence="2 3" key="1">
    <citation type="journal article" date="2018" name="Nat. Ecol. Evol.">
        <title>Shark genomes provide insights into elasmobranch evolution and the origin of vertebrates.</title>
        <authorList>
            <person name="Hara Y"/>
            <person name="Yamaguchi K"/>
            <person name="Onimaru K"/>
            <person name="Kadota M"/>
            <person name="Koyanagi M"/>
            <person name="Keeley SD"/>
            <person name="Tatsumi K"/>
            <person name="Tanaka K"/>
            <person name="Motone F"/>
            <person name="Kageyama Y"/>
            <person name="Nozu R"/>
            <person name="Adachi N"/>
            <person name="Nishimura O"/>
            <person name="Nakagawa R"/>
            <person name="Tanegashima C"/>
            <person name="Kiyatake I"/>
            <person name="Matsumoto R"/>
            <person name="Murakumo K"/>
            <person name="Nishida K"/>
            <person name="Terakita A"/>
            <person name="Kuratani S"/>
            <person name="Sato K"/>
            <person name="Hyodo S Kuraku.S."/>
        </authorList>
    </citation>
    <scope>NUCLEOTIDE SEQUENCE [LARGE SCALE GENOMIC DNA]</scope>
</reference>
<dbReference type="InterPro" id="IPR022005">
    <property type="entry name" value="Proho_convert"/>
</dbReference>
<comment type="caution">
    <text evidence="2">The sequence shown here is derived from an EMBL/GenBank/DDBJ whole genome shotgun (WGS) entry which is preliminary data.</text>
</comment>
<proteinExistence type="predicted"/>
<dbReference type="OMA" id="KGEIIDW"/>
<name>A0A401SJJ4_CHIPU</name>
<sequence>MENKGEIIDWKLILHGTSTKPEHMQKPRVYTPYNAVQNDRRGVETMDELIEDDIFRDIDPRNPYRKGNTSKENVNIEDTKEEAALHATSAQKPYDQQNQDNRALQFFHHSRSHDDMKLPSQNFYQATGKLNKQAFLKDLEDSELNEYRDHLYDTKSITHRDDRLLQALLEILAESQ</sequence>
<dbReference type="EMBL" id="BEZZ01000310">
    <property type="protein sequence ID" value="GCC30572.1"/>
    <property type="molecule type" value="Genomic_DNA"/>
</dbReference>
<organism evidence="2 3">
    <name type="scientific">Chiloscyllium punctatum</name>
    <name type="common">Brownbanded bambooshark</name>
    <name type="synonym">Hemiscyllium punctatum</name>
    <dbReference type="NCBI Taxonomy" id="137246"/>
    <lineage>
        <taxon>Eukaryota</taxon>
        <taxon>Metazoa</taxon>
        <taxon>Chordata</taxon>
        <taxon>Craniata</taxon>
        <taxon>Vertebrata</taxon>
        <taxon>Chondrichthyes</taxon>
        <taxon>Elasmobranchii</taxon>
        <taxon>Galeomorphii</taxon>
        <taxon>Galeoidea</taxon>
        <taxon>Orectolobiformes</taxon>
        <taxon>Hemiscylliidae</taxon>
        <taxon>Chiloscyllium</taxon>
    </lineage>
</organism>
<evidence type="ECO:0000313" key="3">
    <source>
        <dbReference type="Proteomes" id="UP000287033"/>
    </source>
</evidence>
<keyword evidence="3" id="KW-1185">Reference proteome</keyword>
<gene>
    <name evidence="2" type="ORF">chiPu_0009023</name>
</gene>
<dbReference type="Pfam" id="PF12177">
    <property type="entry name" value="Proho_convert"/>
    <property type="match status" value="1"/>
</dbReference>
<protein>
    <recommendedName>
        <fullName evidence="1">Prohormone convertase enzyme domain-containing protein</fullName>
    </recommendedName>
</protein>
<dbReference type="AlphaFoldDB" id="A0A401SJJ4"/>
<evidence type="ECO:0000313" key="2">
    <source>
        <dbReference type="EMBL" id="GCC30572.1"/>
    </source>
</evidence>
<dbReference type="Proteomes" id="UP000287033">
    <property type="component" value="Unassembled WGS sequence"/>
</dbReference>
<dbReference type="Gene3D" id="6.10.250.3320">
    <property type="match status" value="1"/>
</dbReference>
<dbReference type="STRING" id="137246.A0A401SJJ4"/>
<accession>A0A401SJJ4</accession>
<feature type="domain" description="Prohormone convertase enzyme" evidence="1">
    <location>
        <begin position="137"/>
        <end position="173"/>
    </location>
</feature>
<evidence type="ECO:0000259" key="1">
    <source>
        <dbReference type="Pfam" id="PF12177"/>
    </source>
</evidence>